<gene>
    <name evidence="2" type="ORF">B8V81_4936</name>
</gene>
<keyword evidence="3" id="KW-1185">Reference proteome</keyword>
<dbReference type="RefSeq" id="WP_101809361.1">
    <property type="nucleotide sequence ID" value="NZ_NFEZ01000004.1"/>
</dbReference>
<evidence type="ECO:0000313" key="3">
    <source>
        <dbReference type="Proteomes" id="UP000234789"/>
    </source>
</evidence>
<dbReference type="Gene3D" id="3.40.190.10">
    <property type="entry name" value="Periplasmic binding protein-like II"/>
    <property type="match status" value="1"/>
</dbReference>
<name>A0A2N5N852_9BACL</name>
<feature type="region of interest" description="Disordered" evidence="1">
    <location>
        <begin position="24"/>
        <end position="50"/>
    </location>
</feature>
<evidence type="ECO:0000313" key="2">
    <source>
        <dbReference type="EMBL" id="PLT46505.1"/>
    </source>
</evidence>
<protein>
    <submittedName>
        <fullName evidence="2">Uncharacterized protein</fullName>
    </submittedName>
</protein>
<evidence type="ECO:0000256" key="1">
    <source>
        <dbReference type="SAM" id="MobiDB-lite"/>
    </source>
</evidence>
<dbReference type="InterPro" id="IPR006059">
    <property type="entry name" value="SBP"/>
</dbReference>
<dbReference type="SUPFAM" id="SSF53850">
    <property type="entry name" value="Periplasmic binding protein-like II"/>
    <property type="match status" value="1"/>
</dbReference>
<dbReference type="EMBL" id="NFEZ01000004">
    <property type="protein sequence ID" value="PLT46505.1"/>
    <property type="molecule type" value="Genomic_DNA"/>
</dbReference>
<dbReference type="Proteomes" id="UP000234789">
    <property type="component" value="Unassembled WGS sequence"/>
</dbReference>
<comment type="caution">
    <text evidence="2">The sequence shown here is derived from an EMBL/GenBank/DDBJ whole genome shotgun (WGS) entry which is preliminary data.</text>
</comment>
<proteinExistence type="predicted"/>
<accession>A0A2N5N852</accession>
<organism evidence="2 3">
    <name type="scientific">Paenibacillus pasadenensis</name>
    <dbReference type="NCBI Taxonomy" id="217090"/>
    <lineage>
        <taxon>Bacteria</taxon>
        <taxon>Bacillati</taxon>
        <taxon>Bacillota</taxon>
        <taxon>Bacilli</taxon>
        <taxon>Bacillales</taxon>
        <taxon>Paenibacillaceae</taxon>
        <taxon>Paenibacillus</taxon>
    </lineage>
</organism>
<dbReference type="AlphaFoldDB" id="A0A2N5N852"/>
<feature type="compositionally biased region" description="Basic and acidic residues" evidence="1">
    <location>
        <begin position="39"/>
        <end position="50"/>
    </location>
</feature>
<reference evidence="2 3" key="1">
    <citation type="submission" date="2017-05" db="EMBL/GenBank/DDBJ databases">
        <title>Functional genome analysis of Paenibacillus pasadenensis strain R16: insights on endophytic life style and antifungal activity.</title>
        <authorList>
            <person name="Passera A."/>
            <person name="Marcolungo L."/>
            <person name="Casati P."/>
            <person name="Brasca M."/>
            <person name="Quaglino F."/>
            <person name="Delledonne M."/>
        </authorList>
    </citation>
    <scope>NUCLEOTIDE SEQUENCE [LARGE SCALE GENOMIC DNA]</scope>
    <source>
        <strain evidence="2 3">R16</strain>
    </source>
</reference>
<dbReference type="Pfam" id="PF01547">
    <property type="entry name" value="SBP_bac_1"/>
    <property type="match status" value="1"/>
</dbReference>
<sequence length="410" mass="42707">MILPGAVVVCALLLLVQEGPSPVSLLPQPADQPSGGAERPQDGSDDSREARLRVSVSLEPEALEALERITEEWENRHPYWQAELVPADAEADRGTDVDGQRADIALLSSRDVLRWASAGKLLPADGLVPQDSGSGSVSEASPIVQELRWRGYAWGTPAYADPPVLIWSREALQAAGWSKPPETWAELERLRAQAPERAAAAIPAADGIQALSWLARWHGGGATLDPALLEASVLPRTAPLQAADLAAAGSADAAVELARRGGSYAAVVPLSYYRSHGLHVEFIADASLAAAAAPSALGGYGYVISSDTEFPAAAGSWIAAAAGRSAQERLREEAGLLPADPSLYAGAGAAAETPLSVWKQALFPQGSAGAGPESGRLLPFGPLWSAYGTSAGAMSPQQLANAWRQSLEAS</sequence>